<dbReference type="Pfam" id="PF20152">
    <property type="entry name" value="DUF6534"/>
    <property type="match status" value="1"/>
</dbReference>
<dbReference type="InterPro" id="IPR045339">
    <property type="entry name" value="DUF6534"/>
</dbReference>
<keyword evidence="1" id="KW-0472">Membrane</keyword>
<keyword evidence="1" id="KW-1133">Transmembrane helix</keyword>
<protein>
    <recommendedName>
        <fullName evidence="2">DUF6534 domain-containing protein</fullName>
    </recommendedName>
</protein>
<comment type="caution">
    <text evidence="3">The sequence shown here is derived from an EMBL/GenBank/DDBJ whole genome shotgun (WGS) entry which is preliminary data.</text>
</comment>
<proteinExistence type="predicted"/>
<dbReference type="EMBL" id="JARKIB010000106">
    <property type="protein sequence ID" value="KAJ7739565.1"/>
    <property type="molecule type" value="Genomic_DNA"/>
</dbReference>
<gene>
    <name evidence="3" type="ORF">B0H16DRAFT_63056</name>
</gene>
<evidence type="ECO:0000313" key="3">
    <source>
        <dbReference type="EMBL" id="KAJ7739565.1"/>
    </source>
</evidence>
<dbReference type="AlphaFoldDB" id="A0AAD7IDV7"/>
<feature type="transmembrane region" description="Helical" evidence="1">
    <location>
        <begin position="253"/>
        <end position="275"/>
    </location>
</feature>
<dbReference type="PANTHER" id="PTHR40465">
    <property type="entry name" value="CHROMOSOME 1, WHOLE GENOME SHOTGUN SEQUENCE"/>
    <property type="match status" value="1"/>
</dbReference>
<keyword evidence="1" id="KW-0812">Transmembrane</keyword>
<dbReference type="PANTHER" id="PTHR40465:SF1">
    <property type="entry name" value="DUF6534 DOMAIN-CONTAINING PROTEIN"/>
    <property type="match status" value="1"/>
</dbReference>
<feature type="transmembrane region" description="Helical" evidence="1">
    <location>
        <begin position="142"/>
        <end position="163"/>
    </location>
</feature>
<evidence type="ECO:0000313" key="4">
    <source>
        <dbReference type="Proteomes" id="UP001215598"/>
    </source>
</evidence>
<feature type="domain" description="DUF6534" evidence="2">
    <location>
        <begin position="190"/>
        <end position="277"/>
    </location>
</feature>
<feature type="transmembrane region" description="Helical" evidence="1">
    <location>
        <begin position="183"/>
        <end position="205"/>
    </location>
</feature>
<organism evidence="3 4">
    <name type="scientific">Mycena metata</name>
    <dbReference type="NCBI Taxonomy" id="1033252"/>
    <lineage>
        <taxon>Eukaryota</taxon>
        <taxon>Fungi</taxon>
        <taxon>Dikarya</taxon>
        <taxon>Basidiomycota</taxon>
        <taxon>Agaricomycotina</taxon>
        <taxon>Agaricomycetes</taxon>
        <taxon>Agaricomycetidae</taxon>
        <taxon>Agaricales</taxon>
        <taxon>Marasmiineae</taxon>
        <taxon>Mycenaceae</taxon>
        <taxon>Mycena</taxon>
    </lineage>
</organism>
<feature type="transmembrane region" description="Helical" evidence="1">
    <location>
        <begin position="226"/>
        <end position="247"/>
    </location>
</feature>
<evidence type="ECO:0000256" key="1">
    <source>
        <dbReference type="SAM" id="Phobius"/>
    </source>
</evidence>
<name>A0AAD7IDV7_9AGAR</name>
<keyword evidence="4" id="KW-1185">Reference proteome</keyword>
<dbReference type="Proteomes" id="UP001215598">
    <property type="component" value="Unassembled WGS sequence"/>
</dbReference>
<reference evidence="3" key="1">
    <citation type="submission" date="2023-03" db="EMBL/GenBank/DDBJ databases">
        <title>Massive genome expansion in bonnet fungi (Mycena s.s.) driven by repeated elements and novel gene families across ecological guilds.</title>
        <authorList>
            <consortium name="Lawrence Berkeley National Laboratory"/>
            <person name="Harder C.B."/>
            <person name="Miyauchi S."/>
            <person name="Viragh M."/>
            <person name="Kuo A."/>
            <person name="Thoen E."/>
            <person name="Andreopoulos B."/>
            <person name="Lu D."/>
            <person name="Skrede I."/>
            <person name="Drula E."/>
            <person name="Henrissat B."/>
            <person name="Morin E."/>
            <person name="Kohler A."/>
            <person name="Barry K."/>
            <person name="LaButti K."/>
            <person name="Morin E."/>
            <person name="Salamov A."/>
            <person name="Lipzen A."/>
            <person name="Mereny Z."/>
            <person name="Hegedus B."/>
            <person name="Baldrian P."/>
            <person name="Stursova M."/>
            <person name="Weitz H."/>
            <person name="Taylor A."/>
            <person name="Grigoriev I.V."/>
            <person name="Nagy L.G."/>
            <person name="Martin F."/>
            <person name="Kauserud H."/>
        </authorList>
    </citation>
    <scope>NUCLEOTIDE SEQUENCE</scope>
    <source>
        <strain evidence="3">CBHHK182m</strain>
    </source>
</reference>
<feature type="transmembrane region" description="Helical" evidence="1">
    <location>
        <begin position="20"/>
        <end position="39"/>
    </location>
</feature>
<sequence length="344" mass="37851">MAPVVIPGVNVALLTGPLVLGYMFGFGLYGILIVQVYTYSESFPRDRAGIKFVVWSMFLLSVSAFCCKCDDTAHNCSIPSARRFLQFSPLFRHGISTDLGDTDTLVTIDRAWEPLPALNGVVAAIAQGFYTWRIYSLTKKMVVPLIISLVVATQVVVSFYYGIVVSVEGRGADKLFALTPEITLWLSATATADVLCTATLVWTFSRQKQRSTFERTGSIINKLIRYSVETGAVTSLGAIIEVTLWLTTHQYNIHFIFFLVIGKLYSNMLMATLNARAPMLRDHNMASTSSVPQSSFWGDATKSQVLTMNGRGGVHISRTTNVAADDPIVMHNFNGEGQDKGYLV</sequence>
<evidence type="ECO:0000259" key="2">
    <source>
        <dbReference type="Pfam" id="PF20152"/>
    </source>
</evidence>
<accession>A0AAD7IDV7</accession>